<keyword evidence="10" id="KW-1185">Reference proteome</keyword>
<accession>A0A1Y4SUY8</accession>
<feature type="binding site" evidence="6">
    <location>
        <position position="243"/>
    </location>
    <ligand>
        <name>a divalent metal cation</name>
        <dbReference type="ChEBI" id="CHEBI:60240"/>
        <label>2</label>
        <note>catalytic</note>
    </ligand>
</feature>
<dbReference type="InterPro" id="IPR002467">
    <property type="entry name" value="Pept_M24A_MAP1"/>
</dbReference>
<dbReference type="NCBIfam" id="NF008970">
    <property type="entry name" value="PRK12318.1"/>
    <property type="match status" value="1"/>
</dbReference>
<dbReference type="GO" id="GO:0006508">
    <property type="term" value="P:proteolysis"/>
    <property type="evidence" value="ECO:0007669"/>
    <property type="project" value="UniProtKB-KW"/>
</dbReference>
<dbReference type="GO" id="GO:0070006">
    <property type="term" value="F:metalloaminopeptidase activity"/>
    <property type="evidence" value="ECO:0007669"/>
    <property type="project" value="UniProtKB-UniRule"/>
</dbReference>
<evidence type="ECO:0000256" key="3">
    <source>
        <dbReference type="ARBA" id="ARBA00022670"/>
    </source>
</evidence>
<keyword evidence="2 6" id="KW-0031">Aminopeptidase</keyword>
<dbReference type="PROSITE" id="PS00680">
    <property type="entry name" value="MAP_1"/>
    <property type="match status" value="1"/>
</dbReference>
<evidence type="ECO:0000256" key="5">
    <source>
        <dbReference type="ARBA" id="ARBA00022801"/>
    </source>
</evidence>
<feature type="binding site" evidence="6">
    <location>
        <position position="146"/>
    </location>
    <ligand>
        <name>a divalent metal cation</name>
        <dbReference type="ChEBI" id="CHEBI:60240"/>
        <label>1</label>
    </ligand>
</feature>
<dbReference type="InterPro" id="IPR004027">
    <property type="entry name" value="SEC_C_motif"/>
</dbReference>
<name>A0A1Y4SUY8_9FIRM</name>
<evidence type="ECO:0000259" key="8">
    <source>
        <dbReference type="Pfam" id="PF00557"/>
    </source>
</evidence>
<evidence type="ECO:0000313" key="9">
    <source>
        <dbReference type="EMBL" id="OUQ33738.1"/>
    </source>
</evidence>
<dbReference type="GO" id="GO:0046872">
    <property type="term" value="F:metal ion binding"/>
    <property type="evidence" value="ECO:0007669"/>
    <property type="project" value="UniProtKB-UniRule"/>
</dbReference>
<dbReference type="Pfam" id="PF00557">
    <property type="entry name" value="Peptidase_M24"/>
    <property type="match status" value="1"/>
</dbReference>
<comment type="function">
    <text evidence="1 6">Removes the N-terminal methionine from nascent proteins. The N-terminal methionine is often cleaved when the second residue in the primary sequence is small and uncharged (Met-Ala-, Cys, Gly, Pro, Ser, Thr, or Val). Requires deformylation of the N(alpha)-formylated initiator methionine before it can be hydrolyzed.</text>
</comment>
<feature type="binding site" evidence="6">
    <location>
        <position position="210"/>
    </location>
    <ligand>
        <name>a divalent metal cation</name>
        <dbReference type="ChEBI" id="CHEBI:60240"/>
        <label>2</label>
        <note>catalytic</note>
    </ligand>
</feature>
<dbReference type="CDD" id="cd01086">
    <property type="entry name" value="MetAP1"/>
    <property type="match status" value="1"/>
</dbReference>
<dbReference type="OrthoDB" id="9802055at2"/>
<comment type="similarity">
    <text evidence="6">Belongs to the peptidase M24A family. Methionine aminopeptidase type 1 subfamily.</text>
</comment>
<evidence type="ECO:0000256" key="6">
    <source>
        <dbReference type="HAMAP-Rule" id="MF_01974"/>
    </source>
</evidence>
<keyword evidence="3 6" id="KW-0645">Protease</keyword>
<keyword evidence="4 6" id="KW-0479">Metal-binding</keyword>
<dbReference type="AlphaFoldDB" id="A0A1Y4SUY8"/>
<dbReference type="RefSeq" id="WP_087358556.1">
    <property type="nucleotide sequence ID" value="NZ_NFLJ01000025.1"/>
</dbReference>
<feature type="domain" description="Peptidase M24" evidence="8">
    <location>
        <begin position="51"/>
        <end position="281"/>
    </location>
</feature>
<dbReference type="PANTHER" id="PTHR43330">
    <property type="entry name" value="METHIONINE AMINOPEPTIDASE"/>
    <property type="match status" value="1"/>
</dbReference>
<evidence type="ECO:0000256" key="1">
    <source>
        <dbReference type="ARBA" id="ARBA00002521"/>
    </source>
</evidence>
<gene>
    <name evidence="6" type="primary">map</name>
    <name evidence="9" type="ORF">B5E75_09085</name>
</gene>
<dbReference type="PANTHER" id="PTHR43330:SF8">
    <property type="entry name" value="METHIONINE AMINOPEPTIDASE 1D, MITOCHONDRIAL"/>
    <property type="match status" value="1"/>
</dbReference>
<dbReference type="Gene3D" id="3.90.230.10">
    <property type="entry name" value="Creatinase/methionine aminopeptidase superfamily"/>
    <property type="match status" value="1"/>
</dbReference>
<evidence type="ECO:0000256" key="2">
    <source>
        <dbReference type="ARBA" id="ARBA00022438"/>
    </source>
</evidence>
<dbReference type="SUPFAM" id="SSF103642">
    <property type="entry name" value="Sec-C motif"/>
    <property type="match status" value="1"/>
</dbReference>
<dbReference type="EMBL" id="NFLJ01000025">
    <property type="protein sequence ID" value="OUQ33738.1"/>
    <property type="molecule type" value="Genomic_DNA"/>
</dbReference>
<sequence length="289" mass="32555">MKRLGNDECWCGSHQKYKKCHQKFDERLRYLKRQGYVIPQHKMIKNEKQIEGIKQAAVINSGLLDYIESHIGAGMTTQEIDDMTVEYLKAHDASSADLHYEGYPKSICTSINDVVCHGIPDAQVVLKEGDIINVDATSCYKGYYADASRMFMIGDVSEEARQLVEVTRECLYKGIESIRPFKSTISDIGRAIETHAHQHGYSVVREFCGHGVGLSMHEDPYVLHFDPHYPTTLLVPGMVITIEPMINAGKRYIHIGPNGWSAYTDDGSLSAQWEHTILITETGVEILSM</sequence>
<dbReference type="Proteomes" id="UP000195305">
    <property type="component" value="Unassembled WGS sequence"/>
</dbReference>
<evidence type="ECO:0000313" key="10">
    <source>
        <dbReference type="Proteomes" id="UP000195305"/>
    </source>
</evidence>
<organism evidence="9 10">
    <name type="scientific">Massilimicrobiota timonensis</name>
    <dbReference type="NCBI Taxonomy" id="1776392"/>
    <lineage>
        <taxon>Bacteria</taxon>
        <taxon>Bacillati</taxon>
        <taxon>Bacillota</taxon>
        <taxon>Erysipelotrichia</taxon>
        <taxon>Erysipelotrichales</taxon>
        <taxon>Erysipelotrichaceae</taxon>
        <taxon>Massilimicrobiota</taxon>
    </lineage>
</organism>
<dbReference type="InterPro" id="IPR036005">
    <property type="entry name" value="Creatinase/aminopeptidase-like"/>
</dbReference>
<feature type="binding site" evidence="6">
    <location>
        <position position="135"/>
    </location>
    <ligand>
        <name>a divalent metal cation</name>
        <dbReference type="ChEBI" id="CHEBI:60240"/>
        <label>1</label>
    </ligand>
</feature>
<dbReference type="HAMAP" id="MF_01974">
    <property type="entry name" value="MetAP_1"/>
    <property type="match status" value="1"/>
</dbReference>
<comment type="subunit">
    <text evidence="6">Monomer.</text>
</comment>
<comment type="catalytic activity">
    <reaction evidence="6 7">
        <text>Release of N-terminal amino acids, preferentially methionine, from peptides and arylamides.</text>
        <dbReference type="EC" id="3.4.11.18"/>
    </reaction>
</comment>
<dbReference type="GO" id="GO:0004239">
    <property type="term" value="F:initiator methionyl aminopeptidase activity"/>
    <property type="evidence" value="ECO:0007669"/>
    <property type="project" value="UniProtKB-UniRule"/>
</dbReference>
<evidence type="ECO:0000256" key="4">
    <source>
        <dbReference type="ARBA" id="ARBA00022723"/>
    </source>
</evidence>
<dbReference type="Pfam" id="PF02810">
    <property type="entry name" value="SEC-C"/>
    <property type="match status" value="1"/>
</dbReference>
<dbReference type="InterPro" id="IPR001714">
    <property type="entry name" value="Pept_M24_MAP"/>
</dbReference>
<comment type="cofactor">
    <cofactor evidence="6">
        <name>Co(2+)</name>
        <dbReference type="ChEBI" id="CHEBI:48828"/>
    </cofactor>
    <cofactor evidence="6">
        <name>Zn(2+)</name>
        <dbReference type="ChEBI" id="CHEBI:29105"/>
    </cofactor>
    <cofactor evidence="6">
        <name>Mn(2+)</name>
        <dbReference type="ChEBI" id="CHEBI:29035"/>
    </cofactor>
    <cofactor evidence="6">
        <name>Fe(2+)</name>
        <dbReference type="ChEBI" id="CHEBI:29033"/>
    </cofactor>
    <text evidence="6">Binds 2 divalent metal cations per subunit. Has a high-affinity and a low affinity metal-binding site. The true nature of the physiological cofactor is under debate. The enzyme is active with cobalt, zinc, manganese or divalent iron ions. Most likely, methionine aminopeptidases function as mononuclear Fe(2+)-metalloproteases under physiological conditions, and the catalytically relevant metal-binding site has been assigned to the histidine-containing high-affinity site.</text>
</comment>
<proteinExistence type="inferred from homology"/>
<feature type="binding site" evidence="6">
    <location>
        <position position="146"/>
    </location>
    <ligand>
        <name>a divalent metal cation</name>
        <dbReference type="ChEBI" id="CHEBI:60240"/>
        <label>2</label>
        <note>catalytic</note>
    </ligand>
</feature>
<dbReference type="NCBIfam" id="TIGR00500">
    <property type="entry name" value="met_pdase_I"/>
    <property type="match status" value="1"/>
</dbReference>
<dbReference type="InterPro" id="IPR000994">
    <property type="entry name" value="Pept_M24"/>
</dbReference>
<feature type="binding site" evidence="6">
    <location>
        <position position="274"/>
    </location>
    <ligand>
        <name>a divalent metal cation</name>
        <dbReference type="ChEBI" id="CHEBI:60240"/>
        <label>1</label>
    </ligand>
</feature>
<feature type="binding site" evidence="6">
    <location>
        <position position="274"/>
    </location>
    <ligand>
        <name>a divalent metal cation</name>
        <dbReference type="ChEBI" id="CHEBI:60240"/>
        <label>2</label>
        <note>catalytic</note>
    </ligand>
</feature>
<comment type="caution">
    <text evidence="9">The sequence shown here is derived from an EMBL/GenBank/DDBJ whole genome shotgun (WGS) entry which is preliminary data.</text>
</comment>
<feature type="binding site" evidence="6">
    <location>
        <position position="117"/>
    </location>
    <ligand>
        <name>substrate</name>
    </ligand>
</feature>
<dbReference type="PRINTS" id="PR00599">
    <property type="entry name" value="MAPEPTIDASE"/>
</dbReference>
<feature type="binding site" evidence="6">
    <location>
        <position position="217"/>
    </location>
    <ligand>
        <name>substrate</name>
    </ligand>
</feature>
<protein>
    <recommendedName>
        <fullName evidence="6 7">Methionine aminopeptidase</fullName>
        <shortName evidence="6">MAP</shortName>
        <shortName evidence="6">MetAP</shortName>
        <ecNumber evidence="6 7">3.4.11.18</ecNumber>
    </recommendedName>
    <alternativeName>
        <fullName evidence="6">Peptidase M</fullName>
    </alternativeName>
</protein>
<dbReference type="SUPFAM" id="SSF55920">
    <property type="entry name" value="Creatinase/aminopeptidase"/>
    <property type="match status" value="1"/>
</dbReference>
<keyword evidence="5 6" id="KW-0378">Hydrolase</keyword>
<evidence type="ECO:0000256" key="7">
    <source>
        <dbReference type="RuleBase" id="RU003653"/>
    </source>
</evidence>
<reference evidence="9 10" key="1">
    <citation type="journal article" date="2018" name="BMC Genomics">
        <title>Whole genome sequencing and function prediction of 133 gut anaerobes isolated from chicken caecum in pure cultures.</title>
        <authorList>
            <person name="Medvecky M."/>
            <person name="Cejkova D."/>
            <person name="Polansky O."/>
            <person name="Karasova D."/>
            <person name="Kubasova T."/>
            <person name="Cizek A."/>
            <person name="Rychlik I."/>
        </authorList>
    </citation>
    <scope>NUCLEOTIDE SEQUENCE [LARGE SCALE GENOMIC DNA]</scope>
    <source>
        <strain evidence="9 10">An13</strain>
    </source>
</reference>
<dbReference type="EC" id="3.4.11.18" evidence="6 7"/>